<dbReference type="KEGG" id="sclf:BB341_11915"/>
<organism evidence="2 3">
    <name type="scientific">Streptomyces clavuligerus</name>
    <dbReference type="NCBI Taxonomy" id="1901"/>
    <lineage>
        <taxon>Bacteria</taxon>
        <taxon>Bacillati</taxon>
        <taxon>Actinomycetota</taxon>
        <taxon>Actinomycetes</taxon>
        <taxon>Kitasatosporales</taxon>
        <taxon>Streptomycetaceae</taxon>
        <taxon>Streptomyces</taxon>
    </lineage>
</organism>
<dbReference type="AlphaFoldDB" id="E2PZZ4"/>
<evidence type="ECO:0000313" key="3">
    <source>
        <dbReference type="Proteomes" id="UP000002357"/>
    </source>
</evidence>
<keyword evidence="1" id="KW-0732">Signal</keyword>
<feature type="chain" id="PRO_5003162518" description="Secreted protein" evidence="1">
    <location>
        <begin position="22"/>
        <end position="118"/>
    </location>
</feature>
<feature type="signal peptide" evidence="1">
    <location>
        <begin position="1"/>
        <end position="21"/>
    </location>
</feature>
<gene>
    <name evidence="2" type="ORF">SCLAV_3342</name>
</gene>
<dbReference type="EMBL" id="CM000913">
    <property type="protein sequence ID" value="EFG08413.1"/>
    <property type="molecule type" value="Genomic_DNA"/>
</dbReference>
<dbReference type="Proteomes" id="UP000002357">
    <property type="component" value="Chromosome"/>
</dbReference>
<evidence type="ECO:0000256" key="1">
    <source>
        <dbReference type="SAM" id="SignalP"/>
    </source>
</evidence>
<evidence type="ECO:0000313" key="2">
    <source>
        <dbReference type="EMBL" id="EFG08413.1"/>
    </source>
</evidence>
<dbReference type="STRING" id="1901.BB341_11915"/>
<reference evidence="2 3" key="1">
    <citation type="journal article" date="2010" name="Genome Biol. Evol.">
        <title>The sequence of a 1.8-mb bacterial linear plasmid reveals a rich evolutionary reservoir of secondary metabolic pathways.</title>
        <authorList>
            <person name="Medema M.H."/>
            <person name="Trefzer A."/>
            <person name="Kovalchuk A."/>
            <person name="van den Berg M."/>
            <person name="Mueller U."/>
            <person name="Heijne W."/>
            <person name="Wu L."/>
            <person name="Alam M.T."/>
            <person name="Ronning C.M."/>
            <person name="Nierman W.C."/>
            <person name="Bovenberg R.A.L."/>
            <person name="Breitling R."/>
            <person name="Takano E."/>
        </authorList>
    </citation>
    <scope>NUCLEOTIDE SEQUENCE [LARGE SCALE GENOMIC DNA]</scope>
    <source>
        <strain evidence="3">ATCC 27064 / DSM 738 / JCM 4710 / NBRC 13307 / NCIMB 12785 / NRRL 3585 / VKM Ac-602</strain>
    </source>
</reference>
<name>E2PZZ4_STRCL</name>
<keyword evidence="3" id="KW-1185">Reference proteome</keyword>
<proteinExistence type="predicted"/>
<sequence>MMAATLSAFALVAASSGVAIAQSEPSGQSGAGQRAPSFCGTGLIESLAVNNPIRVAPNISSAVHDTFQRGQRTFCVQDTYVLGGRYTACGTTNANGWLQIPLYPSGIGYAYMTCWKDV</sequence>
<evidence type="ECO:0008006" key="4">
    <source>
        <dbReference type="Google" id="ProtNLM"/>
    </source>
</evidence>
<accession>E2PZZ4</accession>
<protein>
    <recommendedName>
        <fullName evidence="4">Secreted protein</fullName>
    </recommendedName>
</protein>
<dbReference type="OrthoDB" id="3695382at2"/>